<evidence type="ECO:0000259" key="17">
    <source>
        <dbReference type="PROSITE" id="PS50227"/>
    </source>
</evidence>
<evidence type="ECO:0000256" key="1">
    <source>
        <dbReference type="ARBA" id="ARBA00004651"/>
    </source>
</evidence>
<dbReference type="Proteomes" id="UP000289886">
    <property type="component" value="Unassembled WGS sequence"/>
</dbReference>
<evidence type="ECO:0000256" key="4">
    <source>
        <dbReference type="ARBA" id="ARBA00022475"/>
    </source>
</evidence>
<dbReference type="PRINTS" id="PR00249">
    <property type="entry name" value="GPCRSECRETIN"/>
</dbReference>
<feature type="transmembrane region" description="Helical" evidence="16">
    <location>
        <begin position="159"/>
        <end position="180"/>
    </location>
</feature>
<keyword evidence="4" id="KW-1003">Cell membrane</keyword>
<organism evidence="18 19">
    <name type="scientific">Acipenser ruthenus</name>
    <name type="common">Sterlet sturgeon</name>
    <dbReference type="NCBI Taxonomy" id="7906"/>
    <lineage>
        <taxon>Eukaryota</taxon>
        <taxon>Metazoa</taxon>
        <taxon>Chordata</taxon>
        <taxon>Craniata</taxon>
        <taxon>Vertebrata</taxon>
        <taxon>Euteleostomi</taxon>
        <taxon>Actinopterygii</taxon>
        <taxon>Chondrostei</taxon>
        <taxon>Acipenseriformes</taxon>
        <taxon>Acipenseridae</taxon>
        <taxon>Acipenser</taxon>
    </lineage>
</organism>
<keyword evidence="11 18" id="KW-0675">Receptor</keyword>
<comment type="subcellular location">
    <subcellularLocation>
        <location evidence="1">Cell membrane</location>
        <topology evidence="1">Multi-pass membrane protein</topology>
    </subcellularLocation>
</comment>
<evidence type="ECO:0000256" key="5">
    <source>
        <dbReference type="ARBA" id="ARBA00022692"/>
    </source>
</evidence>
<keyword evidence="10" id="KW-1015">Disulfide bond</keyword>
<evidence type="ECO:0000313" key="18">
    <source>
        <dbReference type="EMBL" id="RXM32265.1"/>
    </source>
</evidence>
<keyword evidence="13" id="KW-0807">Transducer</keyword>
<gene>
    <name evidence="18" type="ORF">EOD39_1509</name>
</gene>
<sequence>MLPSLATETYAEPTIGTVVTPIGTQKVEERQKIIDAQYKCFEKMYRDPSYNKTGPYCNRTWDGWLCWDDSPAGTYTSQNCPNYFPDFDSTEKATKYCDETGSWFRHPESNRTWSNYTLCIAYTTDKLKVNLFFLLNIVRVLVTKLRDTHRAESNMYMKAVRATLILVPLLGIQFVIIPWRPENRLAGEIYDYIMHILMHYQVIFIIVNFIMVQNINHSM</sequence>
<evidence type="ECO:0000256" key="13">
    <source>
        <dbReference type="ARBA" id="ARBA00023224"/>
    </source>
</evidence>
<dbReference type="GO" id="GO:0005886">
    <property type="term" value="C:plasma membrane"/>
    <property type="evidence" value="ECO:0007669"/>
    <property type="project" value="UniProtKB-SubCell"/>
</dbReference>
<proteinExistence type="inferred from homology"/>
<feature type="transmembrane region" description="Helical" evidence="16">
    <location>
        <begin position="192"/>
        <end position="212"/>
    </location>
</feature>
<dbReference type="PANTHER" id="PTHR45620">
    <property type="entry name" value="PDF RECEPTOR-LIKE PROTEIN-RELATED"/>
    <property type="match status" value="1"/>
</dbReference>
<dbReference type="EMBL" id="SCEB01214926">
    <property type="protein sequence ID" value="RXM32265.1"/>
    <property type="molecule type" value="Genomic_DNA"/>
</dbReference>
<dbReference type="GO" id="GO:0030424">
    <property type="term" value="C:axon"/>
    <property type="evidence" value="ECO:0007669"/>
    <property type="project" value="TreeGrafter"/>
</dbReference>
<dbReference type="SUPFAM" id="SSF111418">
    <property type="entry name" value="Hormone receptor domain"/>
    <property type="match status" value="1"/>
</dbReference>
<evidence type="ECO:0000256" key="11">
    <source>
        <dbReference type="ARBA" id="ARBA00023170"/>
    </source>
</evidence>
<comment type="subunit">
    <text evidence="15">Heterodimer of CALCR and RAMP1, RAMP2 or RAMP3; the receptor complexes function as AMYR1, AMYR2 and AMYR3 receptors, respectively, and respond to amylin/IAPP, calcitonin/CT and CGRP1 ligands. Interacts with GPRASP2.</text>
</comment>
<evidence type="ECO:0000256" key="6">
    <source>
        <dbReference type="ARBA" id="ARBA00022729"/>
    </source>
</evidence>
<protein>
    <recommendedName>
        <fullName evidence="3">Calcitonin receptor</fullName>
    </recommendedName>
</protein>
<keyword evidence="8" id="KW-0297">G-protein coupled receptor</keyword>
<keyword evidence="9 16" id="KW-0472">Membrane</keyword>
<accession>A0A444UAS4</accession>
<keyword evidence="7 16" id="KW-1133">Transmembrane helix</keyword>
<dbReference type="AlphaFoldDB" id="A0A444UAS4"/>
<evidence type="ECO:0000256" key="14">
    <source>
        <dbReference type="ARBA" id="ARBA00049588"/>
    </source>
</evidence>
<dbReference type="InterPro" id="IPR050332">
    <property type="entry name" value="GPCR_2"/>
</dbReference>
<dbReference type="PROSITE" id="PS00649">
    <property type="entry name" value="G_PROTEIN_RECEP_F2_1"/>
    <property type="match status" value="1"/>
</dbReference>
<dbReference type="SMART" id="SM00008">
    <property type="entry name" value="HormR"/>
    <property type="match status" value="1"/>
</dbReference>
<keyword evidence="19" id="KW-1185">Reference proteome</keyword>
<dbReference type="Pfam" id="PF02793">
    <property type="entry name" value="HRM"/>
    <property type="match status" value="1"/>
</dbReference>
<keyword evidence="12" id="KW-0325">Glycoprotein</keyword>
<dbReference type="InterPro" id="IPR017983">
    <property type="entry name" value="GPCR_2_secretin-like_CS"/>
</dbReference>
<dbReference type="GO" id="GO:0004948">
    <property type="term" value="F:calcitonin receptor activity"/>
    <property type="evidence" value="ECO:0007669"/>
    <property type="project" value="InterPro"/>
</dbReference>
<feature type="domain" description="G-protein coupled receptors family 2 profile 1" evidence="17">
    <location>
        <begin position="39"/>
        <end position="123"/>
    </location>
</feature>
<dbReference type="FunFam" id="4.10.1240.10:FF:000012">
    <property type="entry name" value="Calcitonin receptor"/>
    <property type="match status" value="1"/>
</dbReference>
<evidence type="ECO:0000256" key="15">
    <source>
        <dbReference type="ARBA" id="ARBA00049701"/>
    </source>
</evidence>
<comment type="caution">
    <text evidence="18">The sequence shown here is derived from an EMBL/GenBank/DDBJ whole genome shotgun (WGS) entry which is preliminary data.</text>
</comment>
<dbReference type="InterPro" id="IPR036445">
    <property type="entry name" value="GPCR_2_extracell_dom_sf"/>
</dbReference>
<dbReference type="Gene3D" id="4.10.1240.10">
    <property type="entry name" value="GPCR, family 2, extracellular hormone receptor domain"/>
    <property type="match status" value="1"/>
</dbReference>
<evidence type="ECO:0000256" key="2">
    <source>
        <dbReference type="ARBA" id="ARBA00005314"/>
    </source>
</evidence>
<dbReference type="InterPro" id="IPR003287">
    <property type="entry name" value="GPCR_2_calcitonin_rcpt_fam"/>
</dbReference>
<comment type="similarity">
    <text evidence="2">Belongs to the G-protein coupled receptor 2 family.</text>
</comment>
<reference evidence="18 19" key="1">
    <citation type="submission" date="2019-01" db="EMBL/GenBank/DDBJ databases">
        <title>Draft Genome and Complete Hox-Cluster Characterization of the Sterlet Sturgeon (Acipenser ruthenus).</title>
        <authorList>
            <person name="Wei Q."/>
        </authorList>
    </citation>
    <scope>NUCLEOTIDE SEQUENCE [LARGE SCALE GENOMIC DNA]</scope>
    <source>
        <strain evidence="18">WHYD16114868_AA</strain>
        <tissue evidence="18">Blood</tissue>
    </source>
</reference>
<dbReference type="InterPro" id="IPR000832">
    <property type="entry name" value="GPCR_2_secretin-like"/>
</dbReference>
<dbReference type="PANTHER" id="PTHR45620:SF8">
    <property type="entry name" value="CALCITONIN RECEPTOR"/>
    <property type="match status" value="1"/>
</dbReference>
<evidence type="ECO:0000256" key="12">
    <source>
        <dbReference type="ARBA" id="ARBA00023180"/>
    </source>
</evidence>
<evidence type="ECO:0000313" key="19">
    <source>
        <dbReference type="Proteomes" id="UP000289886"/>
    </source>
</evidence>
<keyword evidence="5 16" id="KW-0812">Transmembrane</keyword>
<evidence type="ECO:0000256" key="10">
    <source>
        <dbReference type="ARBA" id="ARBA00023157"/>
    </source>
</evidence>
<evidence type="ECO:0000256" key="9">
    <source>
        <dbReference type="ARBA" id="ARBA00023136"/>
    </source>
</evidence>
<comment type="function">
    <text evidence="14">G protein-coupled receptor activated by ligand peptides amylin (IAPP), calcitonin (CT/CALCA) and calcitonin gene-related peptide type 1 (CGRP1/CALCA). CALCR interacts with receptor-activity-modifying proteins RAMP1, 2 and 3 to form receptor complexes AMYR1, 2 and 3, respectively. IAPP, CT and CGRP1 activate CALCR and AMYRs with distinct modes of receptor activation resulting in specific phenotypes. Ligand binding causes a conformation change that triggers signaling via guanine nucleotide-binding proteins (G proteins) and modulates the activity of downstream effectors. Activates cAMP-dependent pathway.</text>
</comment>
<dbReference type="GO" id="GO:0007189">
    <property type="term" value="P:adenylate cyclase-activating G protein-coupled receptor signaling pathway"/>
    <property type="evidence" value="ECO:0007669"/>
    <property type="project" value="TreeGrafter"/>
</dbReference>
<dbReference type="GO" id="GO:0007204">
    <property type="term" value="P:positive regulation of cytosolic calcium ion concentration"/>
    <property type="evidence" value="ECO:0007669"/>
    <property type="project" value="TreeGrafter"/>
</dbReference>
<evidence type="ECO:0000256" key="8">
    <source>
        <dbReference type="ARBA" id="ARBA00023040"/>
    </source>
</evidence>
<dbReference type="PROSITE" id="PS50227">
    <property type="entry name" value="G_PROTEIN_RECEP_F2_3"/>
    <property type="match status" value="1"/>
</dbReference>
<dbReference type="PRINTS" id="PR01350">
    <property type="entry name" value="CTRFAMILY"/>
</dbReference>
<evidence type="ECO:0000256" key="16">
    <source>
        <dbReference type="SAM" id="Phobius"/>
    </source>
</evidence>
<dbReference type="InterPro" id="IPR001879">
    <property type="entry name" value="GPCR_2_extracellular_dom"/>
</dbReference>
<evidence type="ECO:0000256" key="7">
    <source>
        <dbReference type="ARBA" id="ARBA00022989"/>
    </source>
</evidence>
<name>A0A444UAS4_ACIRT</name>
<evidence type="ECO:0000256" key="3">
    <source>
        <dbReference type="ARBA" id="ARBA00017333"/>
    </source>
</evidence>
<keyword evidence="6" id="KW-0732">Signal</keyword>